<dbReference type="InterPro" id="IPR051532">
    <property type="entry name" value="Ester_Hydrolysis_Enzymes"/>
</dbReference>
<proteinExistence type="predicted"/>
<dbReference type="HOGENOM" id="CLU_1188279_0_0_9"/>
<evidence type="ECO:0000259" key="1">
    <source>
        <dbReference type="Pfam" id="PF13472"/>
    </source>
</evidence>
<evidence type="ECO:0000313" key="2">
    <source>
        <dbReference type="EMBL" id="EKY27390.1"/>
    </source>
</evidence>
<dbReference type="Proteomes" id="UP000010420">
    <property type="component" value="Unassembled WGS sequence"/>
</dbReference>
<dbReference type="Pfam" id="PF13472">
    <property type="entry name" value="Lipase_GDSL_2"/>
    <property type="match status" value="1"/>
</dbReference>
<dbReference type="PATRIC" id="fig|545697.3.peg.1402"/>
<name>L1QIA0_9CLOT</name>
<dbReference type="InterPro" id="IPR013830">
    <property type="entry name" value="SGNH_hydro"/>
</dbReference>
<accession>L1QIA0</accession>
<dbReference type="EMBL" id="AMEZ01000036">
    <property type="protein sequence ID" value="EKY27390.1"/>
    <property type="molecule type" value="Genomic_DNA"/>
</dbReference>
<dbReference type="Gene3D" id="3.40.50.1110">
    <property type="entry name" value="SGNH hydrolase"/>
    <property type="match status" value="1"/>
</dbReference>
<gene>
    <name evidence="2" type="ORF">HMPREF0216_01423</name>
</gene>
<protein>
    <submittedName>
        <fullName evidence="2">GDSL-like protein</fullName>
    </submittedName>
</protein>
<sequence length="227" mass="26197">MFYDDIKRGDMENNIVIRLIGDSITAGAGSLDDNRNGEVIINIDGICYKRQLGEKCWASLFKKYINERFKYSKVINNGCSGINSSQVKDNLNKLYDINDNIIILMIGANDRKVNNGMKILHSNLISIVENLLEKDKKIILMTPNPVTAQDDNYDNRLYKMNEVVNVIREVSKYKGIKCIDNYEYINMYLKNRGQTIEELMNLENGDGLHPTDTIHKLIFKNIIRNYF</sequence>
<keyword evidence="3" id="KW-1185">Reference proteome</keyword>
<evidence type="ECO:0000313" key="3">
    <source>
        <dbReference type="Proteomes" id="UP000010420"/>
    </source>
</evidence>
<comment type="caution">
    <text evidence="2">The sequence shown here is derived from an EMBL/GenBank/DDBJ whole genome shotgun (WGS) entry which is preliminary data.</text>
</comment>
<dbReference type="CDD" id="cd00229">
    <property type="entry name" value="SGNH_hydrolase"/>
    <property type="match status" value="1"/>
</dbReference>
<reference evidence="2 3" key="1">
    <citation type="submission" date="2012-05" db="EMBL/GenBank/DDBJ databases">
        <authorList>
            <person name="Weinstock G."/>
            <person name="Sodergren E."/>
            <person name="Lobos E.A."/>
            <person name="Fulton L."/>
            <person name="Fulton R."/>
            <person name="Courtney L."/>
            <person name="Fronick C."/>
            <person name="O'Laughlin M."/>
            <person name="Godfrey J."/>
            <person name="Wilson R.M."/>
            <person name="Miner T."/>
            <person name="Farmer C."/>
            <person name="Delehaunty K."/>
            <person name="Cordes M."/>
            <person name="Minx P."/>
            <person name="Tomlinson C."/>
            <person name="Chen J."/>
            <person name="Wollam A."/>
            <person name="Pepin K.H."/>
            <person name="Bhonagiri V."/>
            <person name="Zhang X."/>
            <person name="Suruliraj S."/>
            <person name="Warren W."/>
            <person name="Mitreva M."/>
            <person name="Mardis E.R."/>
            <person name="Wilson R.K."/>
        </authorList>
    </citation>
    <scope>NUCLEOTIDE SEQUENCE [LARGE SCALE GENOMIC DNA]</scope>
    <source>
        <strain evidence="2 3">DSM 1785</strain>
    </source>
</reference>
<dbReference type="SUPFAM" id="SSF52266">
    <property type="entry name" value="SGNH hydrolase"/>
    <property type="match status" value="1"/>
</dbReference>
<dbReference type="AlphaFoldDB" id="L1QIA0"/>
<dbReference type="STRING" id="545697.HMPREF0216_01423"/>
<organism evidence="2 3">
    <name type="scientific">Clostridium celatum DSM 1785</name>
    <dbReference type="NCBI Taxonomy" id="545697"/>
    <lineage>
        <taxon>Bacteria</taxon>
        <taxon>Bacillati</taxon>
        <taxon>Bacillota</taxon>
        <taxon>Clostridia</taxon>
        <taxon>Eubacteriales</taxon>
        <taxon>Clostridiaceae</taxon>
        <taxon>Clostridium</taxon>
    </lineage>
</organism>
<dbReference type="InterPro" id="IPR036514">
    <property type="entry name" value="SGNH_hydro_sf"/>
</dbReference>
<feature type="domain" description="SGNH hydrolase-type esterase" evidence="1">
    <location>
        <begin position="19"/>
        <end position="217"/>
    </location>
</feature>
<dbReference type="RefSeq" id="WP_005212703.1">
    <property type="nucleotide sequence ID" value="NZ_KB291628.1"/>
</dbReference>
<dbReference type="PANTHER" id="PTHR30383">
    <property type="entry name" value="THIOESTERASE 1/PROTEASE 1/LYSOPHOSPHOLIPASE L1"/>
    <property type="match status" value="1"/>
</dbReference>
<dbReference type="OrthoDB" id="1897953at2"/>
<dbReference type="eggNOG" id="ENOG5030GAQ">
    <property type="taxonomic scope" value="Bacteria"/>
</dbReference>